<dbReference type="GO" id="GO:0022857">
    <property type="term" value="F:transmembrane transporter activity"/>
    <property type="evidence" value="ECO:0007669"/>
    <property type="project" value="InterPro"/>
</dbReference>
<feature type="transmembrane region" description="Helical" evidence="8">
    <location>
        <begin position="427"/>
        <end position="451"/>
    </location>
</feature>
<dbReference type="EMBL" id="PYBJ01000023">
    <property type="protein sequence ID" value="PSM39632.1"/>
    <property type="molecule type" value="Genomic_DNA"/>
</dbReference>
<feature type="transmembrane region" description="Helical" evidence="8">
    <location>
        <begin position="111"/>
        <end position="134"/>
    </location>
</feature>
<keyword evidence="5 8" id="KW-0812">Transmembrane</keyword>
<feature type="transmembrane region" description="Helical" evidence="8">
    <location>
        <begin position="173"/>
        <end position="191"/>
    </location>
</feature>
<feature type="transmembrane region" description="Helical" evidence="8">
    <location>
        <begin position="340"/>
        <end position="358"/>
    </location>
</feature>
<feature type="transmembrane region" description="Helical" evidence="8">
    <location>
        <begin position="45"/>
        <end position="68"/>
    </location>
</feature>
<feature type="domain" description="Major facilitator superfamily (MFS) profile" evidence="9">
    <location>
        <begin position="46"/>
        <end position="531"/>
    </location>
</feature>
<evidence type="ECO:0000259" key="9">
    <source>
        <dbReference type="PROSITE" id="PS50850"/>
    </source>
</evidence>
<dbReference type="SUPFAM" id="SSF103473">
    <property type="entry name" value="MFS general substrate transporter"/>
    <property type="match status" value="1"/>
</dbReference>
<feature type="transmembrane region" description="Helical" evidence="8">
    <location>
        <begin position="508"/>
        <end position="526"/>
    </location>
</feature>
<evidence type="ECO:0000256" key="8">
    <source>
        <dbReference type="SAM" id="Phobius"/>
    </source>
</evidence>
<protein>
    <submittedName>
        <fullName evidence="10">MFS transporter</fullName>
    </submittedName>
</protein>
<dbReference type="GO" id="GO:0005886">
    <property type="term" value="C:plasma membrane"/>
    <property type="evidence" value="ECO:0007669"/>
    <property type="project" value="UniProtKB-SubCell"/>
</dbReference>
<accession>A0A2P8Q058</accession>
<dbReference type="InterPro" id="IPR036259">
    <property type="entry name" value="MFS_trans_sf"/>
</dbReference>
<keyword evidence="6 8" id="KW-1133">Transmembrane helix</keyword>
<gene>
    <name evidence="10" type="ORF">C6Y14_29455</name>
</gene>
<feature type="transmembrane region" description="Helical" evidence="8">
    <location>
        <begin position="197"/>
        <end position="217"/>
    </location>
</feature>
<comment type="similarity">
    <text evidence="2">Belongs to the major facilitator superfamily. TCR/Tet family.</text>
</comment>
<keyword evidence="3" id="KW-0813">Transport</keyword>
<evidence type="ECO:0000256" key="5">
    <source>
        <dbReference type="ARBA" id="ARBA00022692"/>
    </source>
</evidence>
<evidence type="ECO:0000256" key="1">
    <source>
        <dbReference type="ARBA" id="ARBA00004651"/>
    </source>
</evidence>
<dbReference type="InterPro" id="IPR011701">
    <property type="entry name" value="MFS"/>
</dbReference>
<dbReference type="Pfam" id="PF07690">
    <property type="entry name" value="MFS_1"/>
    <property type="match status" value="1"/>
</dbReference>
<feature type="transmembrane region" description="Helical" evidence="8">
    <location>
        <begin position="80"/>
        <end position="99"/>
    </location>
</feature>
<keyword evidence="4" id="KW-1003">Cell membrane</keyword>
<proteinExistence type="inferred from homology"/>
<keyword evidence="11" id="KW-1185">Reference proteome</keyword>
<feature type="transmembrane region" description="Helical" evidence="8">
    <location>
        <begin position="395"/>
        <end position="415"/>
    </location>
</feature>
<dbReference type="NCBIfam" id="TIGR00711">
    <property type="entry name" value="efflux_EmrB"/>
    <property type="match status" value="1"/>
</dbReference>
<comment type="caution">
    <text evidence="10">The sequence shown here is derived from an EMBL/GenBank/DDBJ whole genome shotgun (WGS) entry which is preliminary data.</text>
</comment>
<feature type="transmembrane region" description="Helical" evidence="8">
    <location>
        <begin position="263"/>
        <end position="281"/>
    </location>
</feature>
<name>A0A2P8Q058_9ACTN</name>
<dbReference type="OrthoDB" id="7375466at2"/>
<evidence type="ECO:0000256" key="7">
    <source>
        <dbReference type="ARBA" id="ARBA00023136"/>
    </source>
</evidence>
<feature type="transmembrane region" description="Helical" evidence="8">
    <location>
        <begin position="229"/>
        <end position="251"/>
    </location>
</feature>
<dbReference type="Gene3D" id="1.20.1720.10">
    <property type="entry name" value="Multidrug resistance protein D"/>
    <property type="match status" value="1"/>
</dbReference>
<dbReference type="Gene3D" id="1.20.1250.20">
    <property type="entry name" value="MFS general substrate transporter like domains"/>
    <property type="match status" value="1"/>
</dbReference>
<evidence type="ECO:0000256" key="2">
    <source>
        <dbReference type="ARBA" id="ARBA00007520"/>
    </source>
</evidence>
<evidence type="ECO:0000256" key="6">
    <source>
        <dbReference type="ARBA" id="ARBA00022989"/>
    </source>
</evidence>
<dbReference type="AlphaFoldDB" id="A0A2P8Q058"/>
<dbReference type="InterPro" id="IPR020846">
    <property type="entry name" value="MFS_dom"/>
</dbReference>
<dbReference type="PANTHER" id="PTHR23501:SF197">
    <property type="entry name" value="COMD"/>
    <property type="match status" value="1"/>
</dbReference>
<dbReference type="Proteomes" id="UP000240429">
    <property type="component" value="Unassembled WGS sequence"/>
</dbReference>
<dbReference type="InterPro" id="IPR004638">
    <property type="entry name" value="EmrB-like"/>
</dbReference>
<dbReference type="PROSITE" id="PS50850">
    <property type="entry name" value="MFS"/>
    <property type="match status" value="1"/>
</dbReference>
<comment type="subcellular location">
    <subcellularLocation>
        <location evidence="1">Cell membrane</location>
        <topology evidence="1">Multi-pass membrane protein</topology>
    </subcellularLocation>
</comment>
<evidence type="ECO:0000256" key="4">
    <source>
        <dbReference type="ARBA" id="ARBA00022475"/>
    </source>
</evidence>
<reference evidence="10 11" key="1">
    <citation type="submission" date="2018-03" db="EMBL/GenBank/DDBJ databases">
        <title>Streptomyces dioscori sp. nov., a novel endophytic actinobacterium isolated from bulbil of Dioscorea bulbifera L.</title>
        <authorList>
            <person name="Zhikuan W."/>
        </authorList>
    </citation>
    <scope>NUCLEOTIDE SEQUENCE [LARGE SCALE GENOMIC DNA]</scope>
    <source>
        <strain evidence="10 11">A217</strain>
    </source>
</reference>
<keyword evidence="7 8" id="KW-0472">Membrane</keyword>
<evidence type="ECO:0000256" key="3">
    <source>
        <dbReference type="ARBA" id="ARBA00022448"/>
    </source>
</evidence>
<feature type="transmembrane region" description="Helical" evidence="8">
    <location>
        <begin position="293"/>
        <end position="320"/>
    </location>
</feature>
<feature type="transmembrane region" description="Helical" evidence="8">
    <location>
        <begin position="365"/>
        <end position="383"/>
    </location>
</feature>
<sequence length="704" mass="74048">MHTPRAGVKLTGVTTIDTAGAPAGPPAAEAPATQPPVLDKRRRNVVFVTIMLGMLLAALDQTIVGTALPTIVSDLGGAEHMSWVVTSYLLAETVATVLVGKFGDLFGRKLVFQASAIIFITGSFLCGLSSNMLLLISWRAMQGIGAGGLMVTAMALIADVIPLRERGKYQGAIGAVFGVATVIGPLLGGLFTDHLTWRWAFYVNVPIAILVVVAAARTIPVVKSPSRPVIDYLGIALVAIGASALILATSWGGNEYAWGSPTIIGLFAGGVVALAGFCWVETRAAEPMLPMRLFGNPVFTVCSILSFIVGFAMLGAMTFLPTYLQYVDGDSATISGVRTLPMVVGLLIASVFSGNVISKTGHYRVFPIVGSLVMGVGLYLLSLMNSGTSTWLSSLYMFVLGAGIGLCMQVLTIAVQNTVEYTDLGTATSGVTFFRTLGSSFGTAVFGTIYANTLKPNLADGVAEAARTSGTDPGTLAKAATSPEGLHDLPSATAAPLVKAYAETLQTVFLWTVPVAALGFLVSLFLKQVQLRDSARMGSTDMGEGFATPSAADNRQRLEATVGKILGGTGTDTMRRIVVAADTRLDLAGAWAVMQVEMFTRMVGHANLSLIAARRRVPPEVLVPVFQRMVDEGYLTREGNLFSHTEAGAREARVIGAAWGRWLSDRVEQDLGRPSGAELRVAVDSIAKRLLVEDLTDGASVPAP</sequence>
<dbReference type="CDD" id="cd17502">
    <property type="entry name" value="MFS_Azr1_MDR_like"/>
    <property type="match status" value="1"/>
</dbReference>
<dbReference type="PANTHER" id="PTHR23501">
    <property type="entry name" value="MAJOR FACILITATOR SUPERFAMILY"/>
    <property type="match status" value="1"/>
</dbReference>
<evidence type="ECO:0000313" key="10">
    <source>
        <dbReference type="EMBL" id="PSM39632.1"/>
    </source>
</evidence>
<feature type="transmembrane region" description="Helical" evidence="8">
    <location>
        <begin position="140"/>
        <end position="161"/>
    </location>
</feature>
<evidence type="ECO:0000313" key="11">
    <source>
        <dbReference type="Proteomes" id="UP000240429"/>
    </source>
</evidence>
<dbReference type="FunFam" id="1.20.1720.10:FF:000004">
    <property type="entry name" value="EmrB/QacA family drug resistance transporter"/>
    <property type="match status" value="1"/>
</dbReference>
<organism evidence="10 11">
    <name type="scientific">Streptomyces dioscori</name>
    <dbReference type="NCBI Taxonomy" id="2109333"/>
    <lineage>
        <taxon>Bacteria</taxon>
        <taxon>Bacillati</taxon>
        <taxon>Actinomycetota</taxon>
        <taxon>Actinomycetes</taxon>
        <taxon>Kitasatosporales</taxon>
        <taxon>Streptomycetaceae</taxon>
        <taxon>Streptomyces</taxon>
        <taxon>Streptomyces aurantiacus group</taxon>
    </lineage>
</organism>
<dbReference type="PRINTS" id="PR01036">
    <property type="entry name" value="TCRTETB"/>
</dbReference>